<evidence type="ECO:0000313" key="6">
    <source>
        <dbReference type="EMBL" id="UYB36928.1"/>
    </source>
</evidence>
<dbReference type="EC" id="2.1.2.2" evidence="4"/>
<feature type="active site" description="Proton donor" evidence="4">
    <location>
        <position position="108"/>
    </location>
</feature>
<keyword evidence="3 4" id="KW-0658">Purine biosynthesis</keyword>
<evidence type="ECO:0000259" key="5">
    <source>
        <dbReference type="Pfam" id="PF00551"/>
    </source>
</evidence>
<dbReference type="Pfam" id="PF00551">
    <property type="entry name" value="Formyl_trans_N"/>
    <property type="match status" value="1"/>
</dbReference>
<dbReference type="Gene3D" id="3.40.50.170">
    <property type="entry name" value="Formyl transferase, N-terminal domain"/>
    <property type="match status" value="1"/>
</dbReference>
<protein>
    <recommendedName>
        <fullName evidence="4">Phosphoribosylglycinamide formyltransferase</fullName>
        <ecNumber evidence="4">2.1.2.2</ecNumber>
    </recommendedName>
    <alternativeName>
        <fullName evidence="4">5'-phosphoribosylglycinamide transformylase</fullName>
    </alternativeName>
    <alternativeName>
        <fullName evidence="4">GAR transformylase</fullName>
        <shortName evidence="4">GART</shortName>
    </alternativeName>
</protein>
<feature type="binding site" evidence="4">
    <location>
        <begin position="11"/>
        <end position="13"/>
    </location>
    <ligand>
        <name>N(1)-(5-phospho-beta-D-ribosyl)glycinamide</name>
        <dbReference type="ChEBI" id="CHEBI:143788"/>
    </ligand>
</feature>
<dbReference type="CDD" id="cd08645">
    <property type="entry name" value="FMT_core_GART"/>
    <property type="match status" value="1"/>
</dbReference>
<evidence type="ECO:0000256" key="4">
    <source>
        <dbReference type="HAMAP-Rule" id="MF_01930"/>
    </source>
</evidence>
<feature type="domain" description="Formyl transferase N-terminal" evidence="5">
    <location>
        <begin position="1"/>
        <end position="181"/>
    </location>
</feature>
<feature type="binding site" evidence="4">
    <location>
        <position position="106"/>
    </location>
    <ligand>
        <name>(6R)-10-formyltetrahydrofolate</name>
        <dbReference type="ChEBI" id="CHEBI:195366"/>
    </ligand>
</feature>
<feature type="site" description="Raises pKa of active site His" evidence="4">
    <location>
        <position position="144"/>
    </location>
</feature>
<comment type="function">
    <text evidence="4">Catalyzes the transfer of a formyl group from 10-formyltetrahydrofolate to 5-phospho-ribosyl-glycinamide (GAR), producing 5-phospho-ribosyl-N-formylglycinamide (FGAR) and tetrahydrofolate.</text>
</comment>
<dbReference type="InterPro" id="IPR002376">
    <property type="entry name" value="Formyl_transf_N"/>
</dbReference>
<dbReference type="InterPro" id="IPR036477">
    <property type="entry name" value="Formyl_transf_N_sf"/>
</dbReference>
<dbReference type="Proteomes" id="UP001063368">
    <property type="component" value="Chromosome"/>
</dbReference>
<comment type="catalytic activity">
    <reaction evidence="4">
        <text>N(1)-(5-phospho-beta-D-ribosyl)glycinamide + (6R)-10-formyltetrahydrofolate = N(2)-formyl-N(1)-(5-phospho-beta-D-ribosyl)glycinamide + (6S)-5,6,7,8-tetrahydrofolate + H(+)</text>
        <dbReference type="Rhea" id="RHEA:15053"/>
        <dbReference type="ChEBI" id="CHEBI:15378"/>
        <dbReference type="ChEBI" id="CHEBI:57453"/>
        <dbReference type="ChEBI" id="CHEBI:143788"/>
        <dbReference type="ChEBI" id="CHEBI:147286"/>
        <dbReference type="ChEBI" id="CHEBI:195366"/>
        <dbReference type="EC" id="2.1.2.2"/>
    </reaction>
</comment>
<name>A0ABY6FUX0_9MICC</name>
<dbReference type="RefSeq" id="WP_263128514.1">
    <property type="nucleotide sequence ID" value="NZ_CP106856.1"/>
</dbReference>
<comment type="similarity">
    <text evidence="4">Belongs to the GART family.</text>
</comment>
<feature type="binding site" evidence="4">
    <location>
        <begin position="89"/>
        <end position="92"/>
    </location>
    <ligand>
        <name>(6R)-10-formyltetrahydrofolate</name>
        <dbReference type="ChEBI" id="CHEBI:195366"/>
    </ligand>
</feature>
<sequence length="192" mass="20565">MRIVALVSGTGSNLQAVLDAVAAGELDVEIAAVGADRTGTYGVERAAAAGYETFVVNFKDYPVRADWNRALTETVGSYNPDVVLSSGFMRIVDEHFIDTFEGRYVNTHPALLPSFPGAHGVRDALAYGVKVTGCTVHIADAGVDTGPILAQAAVEVLDVDTEETLHERIKAQERRLLIETLRKISKEGLPAL</sequence>
<keyword evidence="7" id="KW-1185">Reference proteome</keyword>
<reference evidence="6" key="1">
    <citation type="submission" date="2022-09" db="EMBL/GenBank/DDBJ databases">
        <authorList>
            <person name="Li D."/>
            <person name="Cheng J."/>
            <person name="Li Y."/>
        </authorList>
    </citation>
    <scope>NUCLEOTIDE SEQUENCE</scope>
    <source>
        <strain evidence="6">DL</strain>
    </source>
</reference>
<organism evidence="6 7">
    <name type="scientific">Arthrobacter koreensis</name>
    <dbReference type="NCBI Taxonomy" id="199136"/>
    <lineage>
        <taxon>Bacteria</taxon>
        <taxon>Bacillati</taxon>
        <taxon>Actinomycetota</taxon>
        <taxon>Actinomycetes</taxon>
        <taxon>Micrococcales</taxon>
        <taxon>Micrococcaceae</taxon>
        <taxon>Arthrobacter</taxon>
    </lineage>
</organism>
<accession>A0ABY6FUX0</accession>
<dbReference type="HAMAP" id="MF_01930">
    <property type="entry name" value="PurN"/>
    <property type="match status" value="1"/>
</dbReference>
<feature type="binding site" evidence="4">
    <location>
        <position position="64"/>
    </location>
    <ligand>
        <name>(6R)-10-formyltetrahydrofolate</name>
        <dbReference type="ChEBI" id="CHEBI:195366"/>
    </ligand>
</feature>
<evidence type="ECO:0000313" key="7">
    <source>
        <dbReference type="Proteomes" id="UP001063368"/>
    </source>
</evidence>
<dbReference type="PANTHER" id="PTHR43369:SF2">
    <property type="entry name" value="PHOSPHORIBOSYLGLYCINAMIDE FORMYLTRANSFERASE"/>
    <property type="match status" value="1"/>
</dbReference>
<gene>
    <name evidence="4 6" type="primary">purN</name>
    <name evidence="6" type="ORF">N9A08_04425</name>
</gene>
<dbReference type="GO" id="GO:0004644">
    <property type="term" value="F:phosphoribosylglycinamide formyltransferase activity"/>
    <property type="evidence" value="ECO:0007669"/>
    <property type="project" value="UniProtKB-EC"/>
</dbReference>
<proteinExistence type="inferred from homology"/>
<dbReference type="InterPro" id="IPR004607">
    <property type="entry name" value="GART"/>
</dbReference>
<keyword evidence="2 4" id="KW-0808">Transferase</keyword>
<dbReference type="PANTHER" id="PTHR43369">
    <property type="entry name" value="PHOSPHORIBOSYLGLYCINAMIDE FORMYLTRANSFERASE"/>
    <property type="match status" value="1"/>
</dbReference>
<evidence type="ECO:0000256" key="2">
    <source>
        <dbReference type="ARBA" id="ARBA00022679"/>
    </source>
</evidence>
<evidence type="ECO:0000256" key="1">
    <source>
        <dbReference type="ARBA" id="ARBA00005054"/>
    </source>
</evidence>
<dbReference type="SUPFAM" id="SSF53328">
    <property type="entry name" value="Formyltransferase"/>
    <property type="match status" value="1"/>
</dbReference>
<dbReference type="NCBIfam" id="TIGR00639">
    <property type="entry name" value="PurN"/>
    <property type="match status" value="1"/>
</dbReference>
<evidence type="ECO:0000256" key="3">
    <source>
        <dbReference type="ARBA" id="ARBA00022755"/>
    </source>
</evidence>
<comment type="pathway">
    <text evidence="1 4">Purine metabolism; IMP biosynthesis via de novo pathway; N(2)-formyl-N(1)-(5-phospho-D-ribosyl)glycinamide from N(1)-(5-phospho-D-ribosyl)glycinamide (10-formyl THF route): step 1/1.</text>
</comment>
<dbReference type="EMBL" id="CP106856">
    <property type="protein sequence ID" value="UYB36928.1"/>
    <property type="molecule type" value="Genomic_DNA"/>
</dbReference>